<dbReference type="EMBL" id="FQXS01000019">
    <property type="protein sequence ID" value="SHH97783.1"/>
    <property type="molecule type" value="Genomic_DNA"/>
</dbReference>
<sequence length="82" mass="9257">MSLPSIFTKRFLSINGKIAVLFGESFQLPVYFNIGAFLLVHVDLCKFSSYQRTLVTDDEASPDLPHIISFVSLATHVRRLVQ</sequence>
<reference evidence="1 2" key="1">
    <citation type="submission" date="2016-11" db="EMBL/GenBank/DDBJ databases">
        <authorList>
            <person name="Jaros S."/>
            <person name="Januszkiewicz K."/>
            <person name="Wedrychowicz H."/>
        </authorList>
    </citation>
    <scope>NUCLEOTIDE SEQUENCE [LARGE SCALE GENOMIC DNA]</scope>
    <source>
        <strain evidence="1 2">DSM 9705</strain>
    </source>
</reference>
<evidence type="ECO:0000313" key="1">
    <source>
        <dbReference type="EMBL" id="SHH97783.1"/>
    </source>
</evidence>
<dbReference type="Proteomes" id="UP000184139">
    <property type="component" value="Unassembled WGS sequence"/>
</dbReference>
<dbReference type="AlphaFoldDB" id="A0A1M5XEZ9"/>
<protein>
    <submittedName>
        <fullName evidence="1">Uncharacterized protein</fullName>
    </submittedName>
</protein>
<organism evidence="1 2">
    <name type="scientific">Desulfofustis glycolicus DSM 9705</name>
    <dbReference type="NCBI Taxonomy" id="1121409"/>
    <lineage>
        <taxon>Bacteria</taxon>
        <taxon>Pseudomonadati</taxon>
        <taxon>Thermodesulfobacteriota</taxon>
        <taxon>Desulfobulbia</taxon>
        <taxon>Desulfobulbales</taxon>
        <taxon>Desulfocapsaceae</taxon>
        <taxon>Desulfofustis</taxon>
    </lineage>
</organism>
<proteinExistence type="predicted"/>
<evidence type="ECO:0000313" key="2">
    <source>
        <dbReference type="Proteomes" id="UP000184139"/>
    </source>
</evidence>
<gene>
    <name evidence="1" type="ORF">SAMN02745124_02978</name>
</gene>
<accession>A0A1M5XEZ9</accession>
<name>A0A1M5XEZ9_9BACT</name>
<keyword evidence="2" id="KW-1185">Reference proteome</keyword>